<dbReference type="PROSITE" id="PS51163">
    <property type="entry name" value="YRDC"/>
    <property type="match status" value="1"/>
</dbReference>
<keyword evidence="10 13" id="KW-0067">ATP-binding</keyword>
<keyword evidence="16" id="KW-1185">Reference proteome</keyword>
<evidence type="ECO:0000256" key="9">
    <source>
        <dbReference type="ARBA" id="ARBA00022741"/>
    </source>
</evidence>
<dbReference type="EC" id="2.7.7.87" evidence="3 13"/>
<evidence type="ECO:0000256" key="13">
    <source>
        <dbReference type="PIRNR" id="PIRNR004930"/>
    </source>
</evidence>
<evidence type="ECO:0000256" key="8">
    <source>
        <dbReference type="ARBA" id="ARBA00022695"/>
    </source>
</evidence>
<comment type="subcellular location">
    <subcellularLocation>
        <location evidence="1 13">Cytoplasm</location>
    </subcellularLocation>
</comment>
<keyword evidence="5 13" id="KW-0963">Cytoplasm</keyword>
<dbReference type="Pfam" id="PF01300">
    <property type="entry name" value="Sua5_yciO_yrdC"/>
    <property type="match status" value="1"/>
</dbReference>
<dbReference type="InterPro" id="IPR010923">
    <property type="entry name" value="T(6)A37_SUA5"/>
</dbReference>
<evidence type="ECO:0000256" key="1">
    <source>
        <dbReference type="ARBA" id="ARBA00004496"/>
    </source>
</evidence>
<evidence type="ECO:0000313" key="15">
    <source>
        <dbReference type="EMBL" id="MFC3116416.1"/>
    </source>
</evidence>
<dbReference type="Gene3D" id="3.40.50.11030">
    <property type="entry name" value="Threonylcarbamoyl-AMP synthase, C-terminal domain"/>
    <property type="match status" value="1"/>
</dbReference>
<comment type="similarity">
    <text evidence="2 13">Belongs to the SUA5 family.</text>
</comment>
<dbReference type="GO" id="GO:0061710">
    <property type="term" value="F:L-threonylcarbamoyladenylate synthase"/>
    <property type="evidence" value="ECO:0007669"/>
    <property type="project" value="UniProtKB-EC"/>
</dbReference>
<evidence type="ECO:0000256" key="4">
    <source>
        <dbReference type="ARBA" id="ARBA00015492"/>
    </source>
</evidence>
<evidence type="ECO:0000259" key="14">
    <source>
        <dbReference type="PROSITE" id="PS51163"/>
    </source>
</evidence>
<dbReference type="NCBIfam" id="TIGR00057">
    <property type="entry name" value="L-threonylcarbamoyladenylate synthase"/>
    <property type="match status" value="1"/>
</dbReference>
<protein>
    <recommendedName>
        <fullName evidence="4 13">Threonylcarbamoyl-AMP synthase</fullName>
        <shortName evidence="13">TC-AMP synthase</shortName>
        <ecNumber evidence="3 13">2.7.7.87</ecNumber>
    </recommendedName>
    <alternativeName>
        <fullName evidence="11 13">L-threonylcarbamoyladenylate synthase</fullName>
    </alternativeName>
</protein>
<accession>A0ABV7FFM2</accession>
<dbReference type="InterPro" id="IPR005145">
    <property type="entry name" value="Sua5_C"/>
</dbReference>
<dbReference type="PANTHER" id="PTHR17490">
    <property type="entry name" value="SUA5"/>
    <property type="match status" value="1"/>
</dbReference>
<evidence type="ECO:0000256" key="5">
    <source>
        <dbReference type="ARBA" id="ARBA00022490"/>
    </source>
</evidence>
<dbReference type="Gene3D" id="3.90.870.10">
    <property type="entry name" value="DHBP synthase"/>
    <property type="match status" value="1"/>
</dbReference>
<keyword evidence="7 13" id="KW-0819">tRNA processing</keyword>
<proteinExistence type="inferred from homology"/>
<sequence>MTLLLDAKRDSDLQHAISLLRAGELVAVPTETVYGLAADARQPAAVSGIFAAKQRPANHPLIVHLGHIAQLEEWVTQVPDVALALANHFWPGPLTLVLPKATWVDPIVTGGRDTLALRIPAHPALRELLQRGNLAVAAPSANPHKGLSPTSAAQVMACMQGKLAAVLDGGDCTVGIESTIVDLTSAEPRVLRAGPITASTLADFLGSPVHHPQQHNVAVPGNMQVHYRPRTRLKLKTSAEVQLDPGYRVARLLLSEPQDPVSVGFALTRLMPQDKPAYARLLYRALHEADQLGAKEIWVELPPTSEDWADVQDRLGRAASS</sequence>
<name>A0ABV7FFM2_9GAMM</name>
<evidence type="ECO:0000256" key="7">
    <source>
        <dbReference type="ARBA" id="ARBA00022694"/>
    </source>
</evidence>
<dbReference type="PANTHER" id="PTHR17490:SF16">
    <property type="entry name" value="THREONYLCARBAMOYL-AMP SYNTHASE"/>
    <property type="match status" value="1"/>
</dbReference>
<reference evidence="16" key="1">
    <citation type="journal article" date="2019" name="Int. J. Syst. Evol. Microbiol.">
        <title>The Global Catalogue of Microorganisms (GCM) 10K type strain sequencing project: providing services to taxonomists for standard genome sequencing and annotation.</title>
        <authorList>
            <consortium name="The Broad Institute Genomics Platform"/>
            <consortium name="The Broad Institute Genome Sequencing Center for Infectious Disease"/>
            <person name="Wu L."/>
            <person name="Ma J."/>
        </authorList>
    </citation>
    <scope>NUCLEOTIDE SEQUENCE [LARGE SCALE GENOMIC DNA]</scope>
    <source>
        <strain evidence="16">KCTC 52237</strain>
    </source>
</reference>
<evidence type="ECO:0000256" key="12">
    <source>
        <dbReference type="ARBA" id="ARBA00048366"/>
    </source>
</evidence>
<keyword evidence="8 13" id="KW-0548">Nucleotidyltransferase</keyword>
<comment type="catalytic activity">
    <reaction evidence="12 13">
        <text>L-threonine + hydrogencarbonate + ATP = L-threonylcarbamoyladenylate + diphosphate + H2O</text>
        <dbReference type="Rhea" id="RHEA:36407"/>
        <dbReference type="ChEBI" id="CHEBI:15377"/>
        <dbReference type="ChEBI" id="CHEBI:17544"/>
        <dbReference type="ChEBI" id="CHEBI:30616"/>
        <dbReference type="ChEBI" id="CHEBI:33019"/>
        <dbReference type="ChEBI" id="CHEBI:57926"/>
        <dbReference type="ChEBI" id="CHEBI:73682"/>
        <dbReference type="EC" id="2.7.7.87"/>
    </reaction>
</comment>
<comment type="function">
    <text evidence="13">Required for the formation of a threonylcarbamoyl group on adenosine at position 37 (t(6)A37) in tRNAs that read codons beginning with adenine.</text>
</comment>
<evidence type="ECO:0000256" key="3">
    <source>
        <dbReference type="ARBA" id="ARBA00012584"/>
    </source>
</evidence>
<dbReference type="Pfam" id="PF03481">
    <property type="entry name" value="Sua5_C"/>
    <property type="match status" value="1"/>
</dbReference>
<evidence type="ECO:0000256" key="11">
    <source>
        <dbReference type="ARBA" id="ARBA00029774"/>
    </source>
</evidence>
<dbReference type="InterPro" id="IPR017945">
    <property type="entry name" value="DHBP_synth_RibB-like_a/b_dom"/>
</dbReference>
<dbReference type="SUPFAM" id="SSF55821">
    <property type="entry name" value="YrdC/RibB"/>
    <property type="match status" value="1"/>
</dbReference>
<organism evidence="15 16">
    <name type="scientific">Cellvibrio fontiphilus</name>
    <dbReference type="NCBI Taxonomy" id="1815559"/>
    <lineage>
        <taxon>Bacteria</taxon>
        <taxon>Pseudomonadati</taxon>
        <taxon>Pseudomonadota</taxon>
        <taxon>Gammaproteobacteria</taxon>
        <taxon>Cellvibrionales</taxon>
        <taxon>Cellvibrionaceae</taxon>
        <taxon>Cellvibrio</taxon>
    </lineage>
</organism>
<dbReference type="InterPro" id="IPR050156">
    <property type="entry name" value="TC-AMP_synthase_SUA5"/>
</dbReference>
<gene>
    <name evidence="15" type="ORF">ACFODX_12660</name>
</gene>
<evidence type="ECO:0000256" key="6">
    <source>
        <dbReference type="ARBA" id="ARBA00022679"/>
    </source>
</evidence>
<dbReference type="InterPro" id="IPR038385">
    <property type="entry name" value="Sua5/YwlC_C"/>
</dbReference>
<keyword evidence="9 13" id="KW-0547">Nucleotide-binding</keyword>
<comment type="caution">
    <text evidence="15">The sequence shown here is derived from an EMBL/GenBank/DDBJ whole genome shotgun (WGS) entry which is preliminary data.</text>
</comment>
<evidence type="ECO:0000256" key="10">
    <source>
        <dbReference type="ARBA" id="ARBA00022840"/>
    </source>
</evidence>
<dbReference type="EMBL" id="JBHRTF010000004">
    <property type="protein sequence ID" value="MFC3116416.1"/>
    <property type="molecule type" value="Genomic_DNA"/>
</dbReference>
<keyword evidence="6 13" id="KW-0808">Transferase</keyword>
<dbReference type="InterPro" id="IPR006070">
    <property type="entry name" value="Sua5-like_dom"/>
</dbReference>
<dbReference type="Proteomes" id="UP001595555">
    <property type="component" value="Unassembled WGS sequence"/>
</dbReference>
<evidence type="ECO:0000313" key="16">
    <source>
        <dbReference type="Proteomes" id="UP001595555"/>
    </source>
</evidence>
<dbReference type="PIRSF" id="PIRSF004930">
    <property type="entry name" value="Tln_factor_SUA5"/>
    <property type="match status" value="1"/>
</dbReference>
<dbReference type="RefSeq" id="WP_378119637.1">
    <property type="nucleotide sequence ID" value="NZ_JBHRTF010000004.1"/>
</dbReference>
<feature type="domain" description="YrdC-like" evidence="14">
    <location>
        <begin position="10"/>
        <end position="196"/>
    </location>
</feature>
<evidence type="ECO:0000256" key="2">
    <source>
        <dbReference type="ARBA" id="ARBA00007663"/>
    </source>
</evidence>